<evidence type="ECO:0000256" key="1">
    <source>
        <dbReference type="SAM" id="MobiDB-lite"/>
    </source>
</evidence>
<dbReference type="EMBL" id="NBNE01002405">
    <property type="protein sequence ID" value="OWZ10571.1"/>
    <property type="molecule type" value="Genomic_DNA"/>
</dbReference>
<protein>
    <submittedName>
        <fullName evidence="2">Uncharacterized protein</fullName>
    </submittedName>
</protein>
<evidence type="ECO:0000313" key="2">
    <source>
        <dbReference type="EMBL" id="OWZ10571.1"/>
    </source>
</evidence>
<keyword evidence="3" id="KW-1185">Reference proteome</keyword>
<organism evidence="2 3">
    <name type="scientific">Phytophthora megakarya</name>
    <dbReference type="NCBI Taxonomy" id="4795"/>
    <lineage>
        <taxon>Eukaryota</taxon>
        <taxon>Sar</taxon>
        <taxon>Stramenopiles</taxon>
        <taxon>Oomycota</taxon>
        <taxon>Peronosporomycetes</taxon>
        <taxon>Peronosporales</taxon>
        <taxon>Peronosporaceae</taxon>
        <taxon>Phytophthora</taxon>
    </lineage>
</organism>
<dbReference type="OrthoDB" id="118592at2759"/>
<dbReference type="AlphaFoldDB" id="A0A225VYI5"/>
<evidence type="ECO:0000313" key="3">
    <source>
        <dbReference type="Proteomes" id="UP000198211"/>
    </source>
</evidence>
<proteinExistence type="predicted"/>
<reference evidence="3" key="1">
    <citation type="submission" date="2017-03" db="EMBL/GenBank/DDBJ databases">
        <title>Phytopthora megakarya and P. palmivora, two closely related causual agents of cacao black pod achieved similar genome size and gene model numbers by different mechanisms.</title>
        <authorList>
            <person name="Ali S."/>
            <person name="Shao J."/>
            <person name="Larry D.J."/>
            <person name="Kronmiller B."/>
            <person name="Shen D."/>
            <person name="Strem M.D."/>
            <person name="Melnick R.L."/>
            <person name="Guiltinan M.J."/>
            <person name="Tyler B.M."/>
            <person name="Meinhardt L.W."/>
            <person name="Bailey B.A."/>
        </authorList>
    </citation>
    <scope>NUCLEOTIDE SEQUENCE [LARGE SCALE GENOMIC DNA]</scope>
    <source>
        <strain evidence="3">zdho120</strain>
    </source>
</reference>
<name>A0A225VYI5_9STRA</name>
<comment type="caution">
    <text evidence="2">The sequence shown here is derived from an EMBL/GenBank/DDBJ whole genome shotgun (WGS) entry which is preliminary data.</text>
</comment>
<feature type="region of interest" description="Disordered" evidence="1">
    <location>
        <begin position="86"/>
        <end position="106"/>
    </location>
</feature>
<dbReference type="Proteomes" id="UP000198211">
    <property type="component" value="Unassembled WGS sequence"/>
</dbReference>
<gene>
    <name evidence="2" type="ORF">PHMEG_00016564</name>
</gene>
<sequence>MSYSGSTERCAHHRRTHRWNGRLPRDLQEFIDRNYGHDRRQHSRNHRAWPRHCTSATTMSPHGTHLSVQSAYAARPRAAGHRDCGFVRDGQQPAVPDIPSSDSTAPNPILHTCAYAIRPQTTRRAFFPITATTRHLASNAAARSSLREGLRLRNINAVLNRVELSLPVATPMVYMGVPSLNTALQRVLSKFVRRSNITLPHFFELMATNDDYRPNKRMILTVLDHVCEGYRHVDALVIIAKFGARAPLVRQLARQHPYPKHHKSTDDRYPVLVKNTRKEQDNWRCLRIRSPPGRVIHDLSFPDGLSVNDLTDTASICTPEFQHCDAIATEILQPQEQYPDAEILLQAGDVNAAFWNVCTHSTSAYLFGGRLIRDNALIIDTAAAFGWPGSPTNHGGVGGATAYSHGNSASWYRPAEPFNYYWVDDHFNVAANVGTNCSDVEQSLRRAMITVLGHGAINEDKFTSWSSRQKLLGLVFDSAKSTVVMPVSKIHKAKTLSPDLITVRYWVGFAMSPPACTLLGLFSND</sequence>
<accession>A0A225VYI5</accession>